<dbReference type="Pfam" id="PF00884">
    <property type="entry name" value="Sulfatase"/>
    <property type="match status" value="1"/>
</dbReference>
<keyword evidence="5" id="KW-0732">Signal</keyword>
<dbReference type="RefSeq" id="WP_136078042.1">
    <property type="nucleotide sequence ID" value="NZ_CAAHFG010000001.1"/>
</dbReference>
<evidence type="ECO:0000256" key="1">
    <source>
        <dbReference type="ARBA" id="ARBA00008779"/>
    </source>
</evidence>
<evidence type="ECO:0000256" key="4">
    <source>
        <dbReference type="ARBA" id="ARBA00022837"/>
    </source>
</evidence>
<dbReference type="Proteomes" id="UP000366872">
    <property type="component" value="Unassembled WGS sequence"/>
</dbReference>
<feature type="chain" id="PRO_5028864953" evidence="5">
    <location>
        <begin position="22"/>
        <end position="468"/>
    </location>
</feature>
<accession>A0A6C2TXE6</accession>
<keyword evidence="4" id="KW-0106">Calcium</keyword>
<keyword evidence="3" id="KW-0378">Hydrolase</keyword>
<sequence length="468" mass="51699">MGKLGLVIRYSILACLLQATAAEKPNFVVIFSDDQGYADLGCFGGTHVDTPRIDQMAAEGARLTSFYVAAPVCTPSRAALMTGCYPKRIDMAFGSNFGVLLAAEAKGLNPEEITMAEVLKPAGYKTGMFGKWHLGDQPEFLPSRQGFDEFFGIPYSHDIHPFHPNQKNYNFPSLPLLEGETVVEMDPDADYLTRRITERAVDFIGKNNDVPFLLYIPHPIPHRPLHVSPPFMKELPEETKEKLAKENSNIDYKTRDKIFEQAISEIDWSVGQILDALKKHGIDGSTLVVFTSDNGPAVGRATPLKGKKGSTFEGGMREPAVIRWPGKIPAATVNDELMTAMDLLPTFAKLAGAAIPSDRVIDGEDIWPVLSGSAKSPHEAFFFHKGNALAAVRSGKWKYHQSHDKKGKKTKPALYDLEQDIGETTNVLKNHPEVAARMRVHIDQFEKDLAQNSRPAAFVHDPKPLSIH</sequence>
<dbReference type="GO" id="GO:0004065">
    <property type="term" value="F:arylsulfatase activity"/>
    <property type="evidence" value="ECO:0007669"/>
    <property type="project" value="TreeGrafter"/>
</dbReference>
<comment type="similarity">
    <text evidence="1">Belongs to the sulfatase family.</text>
</comment>
<evidence type="ECO:0000256" key="5">
    <source>
        <dbReference type="SAM" id="SignalP"/>
    </source>
</evidence>
<evidence type="ECO:0000256" key="3">
    <source>
        <dbReference type="ARBA" id="ARBA00022801"/>
    </source>
</evidence>
<dbReference type="InterPro" id="IPR050738">
    <property type="entry name" value="Sulfatase"/>
</dbReference>
<evidence type="ECO:0000313" key="7">
    <source>
        <dbReference type="EMBL" id="VGO12368.1"/>
    </source>
</evidence>
<reference evidence="7 8" key="1">
    <citation type="submission" date="2019-04" db="EMBL/GenBank/DDBJ databases">
        <authorList>
            <person name="Van Vliet M D."/>
        </authorList>
    </citation>
    <scope>NUCLEOTIDE SEQUENCE [LARGE SCALE GENOMIC DNA]</scope>
    <source>
        <strain evidence="7 8">F1</strain>
    </source>
</reference>
<feature type="domain" description="Sulfatase N-terminal" evidence="6">
    <location>
        <begin position="25"/>
        <end position="353"/>
    </location>
</feature>
<keyword evidence="8" id="KW-1185">Reference proteome</keyword>
<evidence type="ECO:0000259" key="6">
    <source>
        <dbReference type="Pfam" id="PF00884"/>
    </source>
</evidence>
<dbReference type="InterPro" id="IPR024607">
    <property type="entry name" value="Sulfatase_CS"/>
</dbReference>
<dbReference type="AlphaFoldDB" id="A0A6C2TXE6"/>
<dbReference type="PANTHER" id="PTHR42693:SF53">
    <property type="entry name" value="ENDO-4-O-SULFATASE"/>
    <property type="match status" value="1"/>
</dbReference>
<proteinExistence type="inferred from homology"/>
<dbReference type="SUPFAM" id="SSF53649">
    <property type="entry name" value="Alkaline phosphatase-like"/>
    <property type="match status" value="1"/>
</dbReference>
<evidence type="ECO:0000256" key="2">
    <source>
        <dbReference type="ARBA" id="ARBA00022723"/>
    </source>
</evidence>
<keyword evidence="2" id="KW-0479">Metal-binding</keyword>
<dbReference type="PANTHER" id="PTHR42693">
    <property type="entry name" value="ARYLSULFATASE FAMILY MEMBER"/>
    <property type="match status" value="1"/>
</dbReference>
<dbReference type="CDD" id="cd16026">
    <property type="entry name" value="GALNS_like"/>
    <property type="match status" value="1"/>
</dbReference>
<dbReference type="PROSITE" id="PS00523">
    <property type="entry name" value="SULFATASE_1"/>
    <property type="match status" value="1"/>
</dbReference>
<gene>
    <name evidence="7" type="primary">atsA_39</name>
    <name evidence="7" type="ORF">PDESU_00920</name>
</gene>
<dbReference type="Pfam" id="PF14707">
    <property type="entry name" value="Sulfatase_C"/>
    <property type="match status" value="1"/>
</dbReference>
<protein>
    <submittedName>
        <fullName evidence="7">Arylsulfatase</fullName>
    </submittedName>
</protein>
<name>A0A6C2TXE6_PONDE</name>
<dbReference type="Gene3D" id="3.40.720.10">
    <property type="entry name" value="Alkaline Phosphatase, subunit A"/>
    <property type="match status" value="1"/>
</dbReference>
<dbReference type="Gene3D" id="3.30.1120.10">
    <property type="match status" value="1"/>
</dbReference>
<dbReference type="EMBL" id="CAAHFG010000001">
    <property type="protein sequence ID" value="VGO12368.1"/>
    <property type="molecule type" value="Genomic_DNA"/>
</dbReference>
<evidence type="ECO:0000313" key="8">
    <source>
        <dbReference type="Proteomes" id="UP000366872"/>
    </source>
</evidence>
<dbReference type="InterPro" id="IPR000917">
    <property type="entry name" value="Sulfatase_N"/>
</dbReference>
<dbReference type="GO" id="GO:0046872">
    <property type="term" value="F:metal ion binding"/>
    <property type="evidence" value="ECO:0007669"/>
    <property type="project" value="UniProtKB-KW"/>
</dbReference>
<dbReference type="InterPro" id="IPR017850">
    <property type="entry name" value="Alkaline_phosphatase_core_sf"/>
</dbReference>
<feature type="signal peptide" evidence="5">
    <location>
        <begin position="1"/>
        <end position="21"/>
    </location>
</feature>
<organism evidence="7 8">
    <name type="scientific">Pontiella desulfatans</name>
    <dbReference type="NCBI Taxonomy" id="2750659"/>
    <lineage>
        <taxon>Bacteria</taxon>
        <taxon>Pseudomonadati</taxon>
        <taxon>Kiritimatiellota</taxon>
        <taxon>Kiritimatiellia</taxon>
        <taxon>Kiritimatiellales</taxon>
        <taxon>Pontiellaceae</taxon>
        <taxon>Pontiella</taxon>
    </lineage>
</organism>